<name>A0ABX9E1V9_9PSEU</name>
<keyword evidence="3" id="KW-1185">Reference proteome</keyword>
<accession>A0ABX9E1V9</accession>
<feature type="region of interest" description="Disordered" evidence="1">
    <location>
        <begin position="77"/>
        <end position="105"/>
    </location>
</feature>
<reference evidence="2 3" key="1">
    <citation type="submission" date="2018-06" db="EMBL/GenBank/DDBJ databases">
        <title>Genomic Encyclopedia of Type Strains, Phase IV (KMG-IV): sequencing the most valuable type-strain genomes for metagenomic binning, comparative biology and taxonomic classification.</title>
        <authorList>
            <person name="Goeker M."/>
        </authorList>
    </citation>
    <scope>NUCLEOTIDE SEQUENCE [LARGE SCALE GENOMIC DNA]</scope>
    <source>
        <strain evidence="2 3">DSM 45479</strain>
    </source>
</reference>
<evidence type="ECO:0000256" key="1">
    <source>
        <dbReference type="SAM" id="MobiDB-lite"/>
    </source>
</evidence>
<comment type="caution">
    <text evidence="2">The sequence shown here is derived from an EMBL/GenBank/DDBJ whole genome shotgun (WGS) entry which is preliminary data.</text>
</comment>
<organism evidence="2 3">
    <name type="scientific">Lentzea atacamensis</name>
    <dbReference type="NCBI Taxonomy" id="531938"/>
    <lineage>
        <taxon>Bacteria</taxon>
        <taxon>Bacillati</taxon>
        <taxon>Actinomycetota</taxon>
        <taxon>Actinomycetes</taxon>
        <taxon>Pseudonocardiales</taxon>
        <taxon>Pseudonocardiaceae</taxon>
        <taxon>Lentzea</taxon>
    </lineage>
</organism>
<proteinExistence type="predicted"/>
<dbReference type="Proteomes" id="UP000248714">
    <property type="component" value="Unassembled WGS sequence"/>
</dbReference>
<protein>
    <submittedName>
        <fullName evidence="2">Uncharacterized protein</fullName>
    </submittedName>
</protein>
<evidence type="ECO:0000313" key="3">
    <source>
        <dbReference type="Proteomes" id="UP000248714"/>
    </source>
</evidence>
<dbReference type="EMBL" id="QLTT01000008">
    <property type="protein sequence ID" value="RAS62360.1"/>
    <property type="molecule type" value="Genomic_DNA"/>
</dbReference>
<evidence type="ECO:0000313" key="2">
    <source>
        <dbReference type="EMBL" id="RAS62360.1"/>
    </source>
</evidence>
<gene>
    <name evidence="2" type="ORF">C8D87_108181</name>
</gene>
<sequence>MRVCGGLSPAHAQPREDVTVFVEVDGIPGVEASDSTRGLGRDAGEAKQAALRVEKQSDATIDALLSGLRVEKIGRTHNAVPGVQPRTSRSTAGALANSPPNSWVR</sequence>